<protein>
    <submittedName>
        <fullName evidence="2">Uncharacterized protein</fullName>
    </submittedName>
</protein>
<reference evidence="2" key="2">
    <citation type="journal article" date="2015" name="Data Brief">
        <title>Shoot transcriptome of the giant reed, Arundo donax.</title>
        <authorList>
            <person name="Barrero R.A."/>
            <person name="Guerrero F.D."/>
            <person name="Moolhuijzen P."/>
            <person name="Goolsby J.A."/>
            <person name="Tidwell J."/>
            <person name="Bellgard S.E."/>
            <person name="Bellgard M.I."/>
        </authorList>
    </citation>
    <scope>NUCLEOTIDE SEQUENCE</scope>
    <source>
        <tissue evidence="2">Shoot tissue taken approximately 20 cm above the soil surface</tissue>
    </source>
</reference>
<dbReference type="EMBL" id="GBRH01226289">
    <property type="protein sequence ID" value="JAD71606.1"/>
    <property type="molecule type" value="Transcribed_RNA"/>
</dbReference>
<keyword evidence="1" id="KW-1133">Transmembrane helix</keyword>
<accession>A0A0A9C7V7</accession>
<keyword evidence="1" id="KW-0472">Membrane</keyword>
<dbReference type="AlphaFoldDB" id="A0A0A9C7V7"/>
<name>A0A0A9C7V7_ARUDO</name>
<keyword evidence="1" id="KW-0812">Transmembrane</keyword>
<sequence length="79" mass="9694">MFRCPGDCSKLSKIYYTLDRVMDKWVEQTKLLIRHIHFTVSVNQVRYHFTPCTLIMFLICFLYIFWCYHWMLCNCLITT</sequence>
<evidence type="ECO:0000313" key="2">
    <source>
        <dbReference type="EMBL" id="JAD71606.1"/>
    </source>
</evidence>
<feature type="transmembrane region" description="Helical" evidence="1">
    <location>
        <begin position="54"/>
        <end position="72"/>
    </location>
</feature>
<reference evidence="2" key="1">
    <citation type="submission" date="2014-09" db="EMBL/GenBank/DDBJ databases">
        <authorList>
            <person name="Magalhaes I.L.F."/>
            <person name="Oliveira U."/>
            <person name="Santos F.R."/>
            <person name="Vidigal T.H.D.A."/>
            <person name="Brescovit A.D."/>
            <person name="Santos A.J."/>
        </authorList>
    </citation>
    <scope>NUCLEOTIDE SEQUENCE</scope>
    <source>
        <tissue evidence="2">Shoot tissue taken approximately 20 cm above the soil surface</tissue>
    </source>
</reference>
<evidence type="ECO:0000256" key="1">
    <source>
        <dbReference type="SAM" id="Phobius"/>
    </source>
</evidence>
<organism evidence="2">
    <name type="scientific">Arundo donax</name>
    <name type="common">Giant reed</name>
    <name type="synonym">Donax arundinaceus</name>
    <dbReference type="NCBI Taxonomy" id="35708"/>
    <lineage>
        <taxon>Eukaryota</taxon>
        <taxon>Viridiplantae</taxon>
        <taxon>Streptophyta</taxon>
        <taxon>Embryophyta</taxon>
        <taxon>Tracheophyta</taxon>
        <taxon>Spermatophyta</taxon>
        <taxon>Magnoliopsida</taxon>
        <taxon>Liliopsida</taxon>
        <taxon>Poales</taxon>
        <taxon>Poaceae</taxon>
        <taxon>PACMAD clade</taxon>
        <taxon>Arundinoideae</taxon>
        <taxon>Arundineae</taxon>
        <taxon>Arundo</taxon>
    </lineage>
</organism>
<proteinExistence type="predicted"/>